<dbReference type="Gene3D" id="3.20.20.80">
    <property type="entry name" value="Glycosidases"/>
    <property type="match status" value="2"/>
</dbReference>
<feature type="non-terminal residue" evidence="2">
    <location>
        <position position="1"/>
    </location>
</feature>
<dbReference type="InterPro" id="IPR017853">
    <property type="entry name" value="GH"/>
</dbReference>
<dbReference type="EMBL" id="CAJVQB010148956">
    <property type="protein sequence ID" value="CAG8855397.1"/>
    <property type="molecule type" value="Genomic_DNA"/>
</dbReference>
<comment type="caution">
    <text evidence="2">The sequence shown here is derived from an EMBL/GenBank/DDBJ whole genome shotgun (WGS) entry which is preliminary data.</text>
</comment>
<proteinExistence type="predicted"/>
<keyword evidence="3" id="KW-1185">Reference proteome</keyword>
<evidence type="ECO:0000313" key="3">
    <source>
        <dbReference type="Proteomes" id="UP000789901"/>
    </source>
</evidence>
<feature type="non-terminal residue" evidence="2">
    <location>
        <position position="97"/>
    </location>
</feature>
<protein>
    <submittedName>
        <fullName evidence="2">22942_t:CDS:1</fullName>
    </submittedName>
</protein>
<evidence type="ECO:0000256" key="1">
    <source>
        <dbReference type="ARBA" id="ARBA00004964"/>
    </source>
</evidence>
<organism evidence="2 3">
    <name type="scientific">Gigaspora margarita</name>
    <dbReference type="NCBI Taxonomy" id="4874"/>
    <lineage>
        <taxon>Eukaryota</taxon>
        <taxon>Fungi</taxon>
        <taxon>Fungi incertae sedis</taxon>
        <taxon>Mucoromycota</taxon>
        <taxon>Glomeromycotina</taxon>
        <taxon>Glomeromycetes</taxon>
        <taxon>Diversisporales</taxon>
        <taxon>Gigasporaceae</taxon>
        <taxon>Gigaspora</taxon>
    </lineage>
</organism>
<accession>A0ABN7XJL7</accession>
<evidence type="ECO:0000313" key="2">
    <source>
        <dbReference type="EMBL" id="CAG8855397.1"/>
    </source>
</evidence>
<dbReference type="SUPFAM" id="SSF51445">
    <property type="entry name" value="(Trans)glycosidases"/>
    <property type="match status" value="1"/>
</dbReference>
<name>A0ABN7XJL7_GIGMA</name>
<dbReference type="PANTHER" id="PTHR43651:SF3">
    <property type="entry name" value="1,4-ALPHA-GLUCAN-BRANCHING ENZYME"/>
    <property type="match status" value="1"/>
</dbReference>
<reference evidence="2 3" key="1">
    <citation type="submission" date="2021-06" db="EMBL/GenBank/DDBJ databases">
        <authorList>
            <person name="Kallberg Y."/>
            <person name="Tangrot J."/>
            <person name="Rosling A."/>
        </authorList>
    </citation>
    <scope>NUCLEOTIDE SEQUENCE [LARGE SCALE GENOMIC DNA]</scope>
    <source>
        <strain evidence="2 3">120-4 pot B 10/14</strain>
    </source>
</reference>
<dbReference type="PANTHER" id="PTHR43651">
    <property type="entry name" value="1,4-ALPHA-GLUCAN-BRANCHING ENZYME"/>
    <property type="match status" value="1"/>
</dbReference>
<sequence length="97" mass="11441">NAHSMGLYILLDNVHSHACKNVLDEFNMFNSSDYCYFHEGEKGIMIFGTEYKFDGFKFNSVTSMIYIHHSICMGFSDNYHKYFDDFVDKESVMYLML</sequence>
<dbReference type="Proteomes" id="UP000789901">
    <property type="component" value="Unassembled WGS sequence"/>
</dbReference>
<comment type="pathway">
    <text evidence="1">Glycan biosynthesis; glycogen biosynthesis.</text>
</comment>
<gene>
    <name evidence="2" type="ORF">GMARGA_LOCUS44218</name>
</gene>